<evidence type="ECO:0000313" key="3">
    <source>
        <dbReference type="Proteomes" id="UP000240542"/>
    </source>
</evidence>
<dbReference type="Pfam" id="PF01883">
    <property type="entry name" value="FeS_assembly_P"/>
    <property type="match status" value="1"/>
</dbReference>
<reference evidence="2 3" key="1">
    <citation type="submission" date="2018-03" db="EMBL/GenBank/DDBJ databases">
        <title>Genomic Encyclopedia of Archaeal and Bacterial Type Strains, Phase II (KMG-II): from individual species to whole genera.</title>
        <authorList>
            <person name="Goeker M."/>
        </authorList>
    </citation>
    <scope>NUCLEOTIDE SEQUENCE [LARGE SCALE GENOMIC DNA]</scope>
    <source>
        <strain evidence="2 3">DSM 45312</strain>
    </source>
</reference>
<feature type="domain" description="MIP18 family-like" evidence="1">
    <location>
        <begin position="12"/>
        <end position="84"/>
    </location>
</feature>
<evidence type="ECO:0000313" key="2">
    <source>
        <dbReference type="EMBL" id="PSK86902.1"/>
    </source>
</evidence>
<dbReference type="Gene3D" id="3.30.300.130">
    <property type="entry name" value="Fe-S cluster assembly (FSCA)"/>
    <property type="match status" value="1"/>
</dbReference>
<dbReference type="RefSeq" id="WP_106586633.1">
    <property type="nucleotide sequence ID" value="NZ_PYGA01000033.1"/>
</dbReference>
<keyword evidence="3" id="KW-1185">Reference proteome</keyword>
<dbReference type="InterPro" id="IPR034904">
    <property type="entry name" value="FSCA_dom_sf"/>
</dbReference>
<gene>
    <name evidence="2" type="ORF">CLV63_13319</name>
</gene>
<dbReference type="AlphaFoldDB" id="A0A2P8CPM8"/>
<dbReference type="OrthoDB" id="153551at2"/>
<proteinExistence type="predicted"/>
<dbReference type="EMBL" id="PYGA01000033">
    <property type="protein sequence ID" value="PSK86902.1"/>
    <property type="molecule type" value="Genomic_DNA"/>
</dbReference>
<name>A0A2P8CPM8_9ACTN</name>
<accession>A0A2P8CPM8</accession>
<dbReference type="InterPro" id="IPR002744">
    <property type="entry name" value="MIP18-like"/>
</dbReference>
<evidence type="ECO:0000259" key="1">
    <source>
        <dbReference type="Pfam" id="PF01883"/>
    </source>
</evidence>
<organism evidence="2 3">
    <name type="scientific">Murinocardiopsis flavida</name>
    <dbReference type="NCBI Taxonomy" id="645275"/>
    <lineage>
        <taxon>Bacteria</taxon>
        <taxon>Bacillati</taxon>
        <taxon>Actinomycetota</taxon>
        <taxon>Actinomycetes</taxon>
        <taxon>Streptosporangiales</taxon>
        <taxon>Nocardiopsidaceae</taxon>
        <taxon>Murinocardiopsis</taxon>
    </lineage>
</organism>
<dbReference type="Proteomes" id="UP000240542">
    <property type="component" value="Unassembled WGS sequence"/>
</dbReference>
<dbReference type="SUPFAM" id="SSF117916">
    <property type="entry name" value="Fe-S cluster assembly (FSCA) domain-like"/>
    <property type="match status" value="1"/>
</dbReference>
<comment type="caution">
    <text evidence="2">The sequence shown here is derived from an EMBL/GenBank/DDBJ whole genome shotgun (WGS) entry which is preliminary data.</text>
</comment>
<sequence length="243" mass="25729">MTAGAGPPVPITAVWQALATVRDPELDEPITDLGFVASVDLDRTGAVTAELRLPTYFCAPNFAFLMVADAHDALRALPGVAAARVRLIDHFAAAEITSGVAAGGGFGAAFPETAADGRDGLDDLRRTFWRKAHAACQELLAFGLLTAGSDHAELVRLRLGDLAGRVDRAGLDRLRRRRADLGLPDGDGAPLLLGDDGTPLTAAELPIRLRIARTTRLSIEGNADWCRGLLRTRYPERSTGTAG</sequence>
<protein>
    <submittedName>
        <fullName evidence="2">Uncharacterized protein DUF59</fullName>
    </submittedName>
</protein>